<feature type="transmembrane region" description="Helical" evidence="1">
    <location>
        <begin position="151"/>
        <end position="175"/>
    </location>
</feature>
<dbReference type="Proteomes" id="UP000254937">
    <property type="component" value="Unassembled WGS sequence"/>
</dbReference>
<evidence type="ECO:0000313" key="3">
    <source>
        <dbReference type="Proteomes" id="UP000254937"/>
    </source>
</evidence>
<organism evidence="2 3">
    <name type="scientific">Aspergillus phoenicis ATCC 13157</name>
    <dbReference type="NCBI Taxonomy" id="1353007"/>
    <lineage>
        <taxon>Eukaryota</taxon>
        <taxon>Fungi</taxon>
        <taxon>Dikarya</taxon>
        <taxon>Ascomycota</taxon>
        <taxon>Pezizomycotina</taxon>
        <taxon>Eurotiomycetes</taxon>
        <taxon>Eurotiomycetidae</taxon>
        <taxon>Eurotiales</taxon>
        <taxon>Aspergillaceae</taxon>
        <taxon>Aspergillus</taxon>
    </lineage>
</organism>
<evidence type="ECO:0008006" key="4">
    <source>
        <dbReference type="Google" id="ProtNLM"/>
    </source>
</evidence>
<keyword evidence="3" id="KW-1185">Reference proteome</keyword>
<keyword evidence="1" id="KW-0472">Membrane</keyword>
<sequence length="201" mass="21817">MSNPHLPITITSTLTILLLLVSFSLTTYTLTTYLHLAHTATSLVPKAIVHDTAILATTSYHIFTTILTSATFITIFFLFPRITKSKGGNPSWIQKGLTCLATLLLTTSLLAFTIILATRKMSFGDVGPHVTVYLDEGLGEKQLVYRDDGRAVAGVVLGWVGWIGASVLGGMMMLGGKKEVGRGEMWVDKVEVEQESRAESV</sequence>
<dbReference type="EMBL" id="KZ851863">
    <property type="protein sequence ID" value="RDK38929.1"/>
    <property type="molecule type" value="Genomic_DNA"/>
</dbReference>
<keyword evidence="1" id="KW-0812">Transmembrane</keyword>
<reference evidence="2 3" key="1">
    <citation type="submission" date="2018-07" db="EMBL/GenBank/DDBJ databases">
        <title>Section-level genome sequencing of Aspergillus section Nigri to investigate inter- and intra-species variation.</title>
        <authorList>
            <consortium name="DOE Joint Genome Institute"/>
            <person name="Vesth T.C."/>
            <person name="Nybo J.L."/>
            <person name="Theobald S."/>
            <person name="Frisvad J.C."/>
            <person name="Larsen T.O."/>
            <person name="Nielsen K.F."/>
            <person name="Hoof J.B."/>
            <person name="Brandl J."/>
            <person name="Salamov A."/>
            <person name="Riley R."/>
            <person name="Gladden J.M."/>
            <person name="Phatale P."/>
            <person name="Nielsen M.T."/>
            <person name="Lyhne E.K."/>
            <person name="Kogle M.E."/>
            <person name="Strasser K."/>
            <person name="McDonnell E."/>
            <person name="Barry K."/>
            <person name="Clum A."/>
            <person name="Chen C."/>
            <person name="Nolan M."/>
            <person name="Sandor L."/>
            <person name="Kuo A."/>
            <person name="Lipzen A."/>
            <person name="Hainaut M."/>
            <person name="Drula E."/>
            <person name="Tsang A."/>
            <person name="Magnuson J.K."/>
            <person name="Henrissat B."/>
            <person name="Wiebenga A."/>
            <person name="Simmons B.A."/>
            <person name="Makela M.R."/>
            <person name="De vries R.P."/>
            <person name="Grigoriev I.V."/>
            <person name="Mortensen U.H."/>
            <person name="Baker S.E."/>
            <person name="Andersen M.R."/>
        </authorList>
    </citation>
    <scope>NUCLEOTIDE SEQUENCE [LARGE SCALE GENOMIC DNA]</scope>
    <source>
        <strain evidence="2 3">ATCC 13157</strain>
    </source>
</reference>
<name>A0A370P9U9_ASPPH</name>
<evidence type="ECO:0000313" key="2">
    <source>
        <dbReference type="EMBL" id="RDK38929.1"/>
    </source>
</evidence>
<accession>A0A370P9U9</accession>
<protein>
    <recommendedName>
        <fullName evidence="4">MARVEL domain-containing protein</fullName>
    </recommendedName>
</protein>
<keyword evidence="1" id="KW-1133">Transmembrane helix</keyword>
<feature type="transmembrane region" description="Helical" evidence="1">
    <location>
        <begin position="100"/>
        <end position="118"/>
    </location>
</feature>
<feature type="transmembrane region" description="Helical" evidence="1">
    <location>
        <begin position="12"/>
        <end position="34"/>
    </location>
</feature>
<feature type="transmembrane region" description="Helical" evidence="1">
    <location>
        <begin position="54"/>
        <end position="79"/>
    </location>
</feature>
<evidence type="ECO:0000256" key="1">
    <source>
        <dbReference type="SAM" id="Phobius"/>
    </source>
</evidence>
<gene>
    <name evidence="2" type="ORF">M752DRAFT_75300</name>
</gene>
<dbReference type="AlphaFoldDB" id="A0A370P9U9"/>
<proteinExistence type="predicted"/>